<dbReference type="PANTHER" id="PTHR43531">
    <property type="entry name" value="PROTEIN ICFG"/>
    <property type="match status" value="1"/>
</dbReference>
<protein>
    <recommendedName>
        <fullName evidence="9">Methyl-accepting chemotaxis protein</fullName>
    </recommendedName>
</protein>
<keyword evidence="1" id="KW-0145">Chemotaxis</keyword>
<dbReference type="SMART" id="SM00304">
    <property type="entry name" value="HAMP"/>
    <property type="match status" value="1"/>
</dbReference>
<dbReference type="PRINTS" id="PR00260">
    <property type="entry name" value="CHEMTRNSDUCR"/>
</dbReference>
<dbReference type="GO" id="GO:0006935">
    <property type="term" value="P:chemotaxis"/>
    <property type="evidence" value="ECO:0007669"/>
    <property type="project" value="UniProtKB-KW"/>
</dbReference>
<comment type="similarity">
    <text evidence="2">Belongs to the methyl-accepting chemotaxis (MCP) protein family.</text>
</comment>
<dbReference type="EMBL" id="ABCC02000032">
    <property type="protein sequence ID" value="EDP16132.1"/>
    <property type="molecule type" value="Genomic_DNA"/>
</dbReference>
<evidence type="ECO:0000256" key="3">
    <source>
        <dbReference type="PROSITE-ProRule" id="PRU00284"/>
    </source>
</evidence>
<comment type="caution">
    <text evidence="7">The sequence shown here is derived from an EMBL/GenBank/DDBJ whole genome shotgun (WGS) entry which is preliminary data.</text>
</comment>
<dbReference type="CDD" id="cd06225">
    <property type="entry name" value="HAMP"/>
    <property type="match status" value="1"/>
</dbReference>
<dbReference type="Gene3D" id="1.10.287.950">
    <property type="entry name" value="Methyl-accepting chemotaxis protein"/>
    <property type="match status" value="1"/>
</dbReference>
<dbReference type="HOGENOM" id="CLU_000445_107_16_9"/>
<dbReference type="Pfam" id="PF12729">
    <property type="entry name" value="4HB_MCP_1"/>
    <property type="match status" value="1"/>
</dbReference>
<gene>
    <name evidence="7" type="ORF">CLOBOL_03569</name>
</gene>
<feature type="domain" description="HAMP" evidence="6">
    <location>
        <begin position="219"/>
        <end position="271"/>
    </location>
</feature>
<dbReference type="PROSITE" id="PS50885">
    <property type="entry name" value="HAMP"/>
    <property type="match status" value="1"/>
</dbReference>
<dbReference type="GO" id="GO:0007165">
    <property type="term" value="P:signal transduction"/>
    <property type="evidence" value="ECO:0007669"/>
    <property type="project" value="UniProtKB-KW"/>
</dbReference>
<dbReference type="AlphaFoldDB" id="A8RT70"/>
<dbReference type="SMART" id="SM00283">
    <property type="entry name" value="MA"/>
    <property type="match status" value="1"/>
</dbReference>
<dbReference type="FunFam" id="1.10.287.950:FF:000001">
    <property type="entry name" value="Methyl-accepting chemotaxis sensory transducer"/>
    <property type="match status" value="1"/>
</dbReference>
<evidence type="ECO:0000259" key="5">
    <source>
        <dbReference type="PROSITE" id="PS50111"/>
    </source>
</evidence>
<dbReference type="GO" id="GO:0005886">
    <property type="term" value="C:plasma membrane"/>
    <property type="evidence" value="ECO:0007669"/>
    <property type="project" value="TreeGrafter"/>
</dbReference>
<evidence type="ECO:0000256" key="1">
    <source>
        <dbReference type="ARBA" id="ARBA00022500"/>
    </source>
</evidence>
<keyword evidence="4" id="KW-0472">Membrane</keyword>
<keyword evidence="3" id="KW-0807">Transducer</keyword>
<dbReference type="InterPro" id="IPR051310">
    <property type="entry name" value="MCP_chemotaxis"/>
</dbReference>
<dbReference type="InterPro" id="IPR003660">
    <property type="entry name" value="HAMP_dom"/>
</dbReference>
<feature type="transmembrane region" description="Helical" evidence="4">
    <location>
        <begin position="21"/>
        <end position="43"/>
    </location>
</feature>
<dbReference type="PROSITE" id="PS50111">
    <property type="entry name" value="CHEMOTAXIS_TRANSDUC_2"/>
    <property type="match status" value="1"/>
</dbReference>
<dbReference type="Proteomes" id="UP000005396">
    <property type="component" value="Unassembled WGS sequence"/>
</dbReference>
<proteinExistence type="inferred from homology"/>
<dbReference type="eggNOG" id="COG0840">
    <property type="taxonomic scope" value="Bacteria"/>
</dbReference>
<evidence type="ECO:0000313" key="8">
    <source>
        <dbReference type="Proteomes" id="UP000005396"/>
    </source>
</evidence>
<evidence type="ECO:0000259" key="6">
    <source>
        <dbReference type="PROSITE" id="PS50885"/>
    </source>
</evidence>
<dbReference type="Gene3D" id="6.10.340.10">
    <property type="match status" value="1"/>
</dbReference>
<dbReference type="PaxDb" id="411902-CLOBOL_03569"/>
<dbReference type="PANTHER" id="PTHR43531:SF11">
    <property type="entry name" value="METHYL-ACCEPTING CHEMOTAXIS PROTEIN 3"/>
    <property type="match status" value="1"/>
</dbReference>
<evidence type="ECO:0000313" key="7">
    <source>
        <dbReference type="EMBL" id="EDP16132.1"/>
    </source>
</evidence>
<organism evidence="7 8">
    <name type="scientific">Enterocloster bolteae (strain ATCC BAA-613 / DSM 15670 / CCUG 46953 / JCM 12243 / WAL 16351)</name>
    <name type="common">Clostridium bolteae</name>
    <dbReference type="NCBI Taxonomy" id="411902"/>
    <lineage>
        <taxon>Bacteria</taxon>
        <taxon>Bacillati</taxon>
        <taxon>Bacillota</taxon>
        <taxon>Clostridia</taxon>
        <taxon>Lachnospirales</taxon>
        <taxon>Lachnospiraceae</taxon>
        <taxon>Enterocloster</taxon>
    </lineage>
</organism>
<evidence type="ECO:0008006" key="9">
    <source>
        <dbReference type="Google" id="ProtNLM"/>
    </source>
</evidence>
<dbReference type="SUPFAM" id="SSF58104">
    <property type="entry name" value="Methyl-accepting chemotaxis protein (MCP) signaling domain"/>
    <property type="match status" value="1"/>
</dbReference>
<feature type="transmembrane region" description="Helical" evidence="4">
    <location>
        <begin position="195"/>
        <end position="217"/>
    </location>
</feature>
<reference evidence="7 8" key="1">
    <citation type="submission" date="2007-08" db="EMBL/GenBank/DDBJ databases">
        <authorList>
            <person name="Fulton L."/>
            <person name="Clifton S."/>
            <person name="Fulton B."/>
            <person name="Xu J."/>
            <person name="Minx P."/>
            <person name="Pepin K.H."/>
            <person name="Johnson M."/>
            <person name="Thiruvilangam P."/>
            <person name="Bhonagiri V."/>
            <person name="Nash W.E."/>
            <person name="Mardis E.R."/>
            <person name="Wilson R.K."/>
        </authorList>
    </citation>
    <scope>NUCLEOTIDE SEQUENCE [LARGE SCALE GENOMIC DNA]</scope>
    <source>
        <strain evidence="8">ATCC BAA-613 / DSM 15670 / CCUG 46953 / JCM 12243 / WAL 16351</strain>
    </source>
</reference>
<dbReference type="InterPro" id="IPR004089">
    <property type="entry name" value="MCPsignal_dom"/>
</dbReference>
<name>A8RT70_ENTBW</name>
<keyword evidence="4" id="KW-1133">Transmembrane helix</keyword>
<dbReference type="CDD" id="cd11386">
    <property type="entry name" value="MCP_signal"/>
    <property type="match status" value="1"/>
</dbReference>
<feature type="domain" description="Methyl-accepting transducer" evidence="5">
    <location>
        <begin position="323"/>
        <end position="552"/>
    </location>
</feature>
<keyword evidence="4" id="KW-0812">Transmembrane</keyword>
<dbReference type="InterPro" id="IPR004090">
    <property type="entry name" value="Chemotax_Me-accpt_rcpt"/>
</dbReference>
<evidence type="ECO:0000256" key="2">
    <source>
        <dbReference type="ARBA" id="ARBA00029447"/>
    </source>
</evidence>
<sequence length="596" mass="64098">MITKESRFMNFMKNLKIGKKLIVTFGVIIILFLISLMVSIMSLSNSGKNFGDFYTVGYPVSNKTTDMCRATQTGLKCIAISMLTDDAAETQNYITQANEQFNTLSPGFDYLRQNFRGDKAVLDQAQKILEEAKPYRIEILDLAGQNKNTEAADLLFTKYQPLMLEFMNLMNKADSDTTAIAAEDYSQSAKAQTSALVFLITIAALALALTVTLAIYITKALTRPISEIEEAAKKMSAGDLEVSISYVSEDELGSLSESMRTLTHNFKGIIQDMGMGLSALGNGDFSVDSKAKELYVGEFAQLATSMYQIIDKLSSVLGQINQSADQVASGSDQVASGSQALSQGATEQASSVEELAATINEISNQVKSNAENAHNVNKLADDVGLKMTESNQQMQTMIEAMKEISSSSSEIGKIIKTIEDIAFQTNILALNAAVEAARAGEAGKGFAVVADEVRNLASKSAEASKNTAALIESSILAVEKGTKIADETAHTLLESVEGAQKVTRTIDQISRASEEQASSISQITQGIDQISNVVQTNSATAEESAAASEELSGQAQILKGLISQFKLKDMGSAPMVMQDVPRQMDPIPVYPDGSKY</sequence>
<dbReference type="Pfam" id="PF00672">
    <property type="entry name" value="HAMP"/>
    <property type="match status" value="1"/>
</dbReference>
<dbReference type="GO" id="GO:0004888">
    <property type="term" value="F:transmembrane signaling receptor activity"/>
    <property type="evidence" value="ECO:0007669"/>
    <property type="project" value="InterPro"/>
</dbReference>
<accession>A8RT70</accession>
<dbReference type="Pfam" id="PF00015">
    <property type="entry name" value="MCPsignal"/>
    <property type="match status" value="1"/>
</dbReference>
<evidence type="ECO:0000256" key="4">
    <source>
        <dbReference type="SAM" id="Phobius"/>
    </source>
</evidence>
<dbReference type="InterPro" id="IPR024478">
    <property type="entry name" value="HlyB_4HB_MCP"/>
</dbReference>
<reference evidence="7 8" key="2">
    <citation type="submission" date="2007-09" db="EMBL/GenBank/DDBJ databases">
        <title>Draft genome sequence of Clostridium bolteae (ATCC BAA-613).</title>
        <authorList>
            <person name="Sudarsanam P."/>
            <person name="Ley R."/>
            <person name="Guruge J."/>
            <person name="Turnbaugh P.J."/>
            <person name="Mahowald M."/>
            <person name="Liep D."/>
            <person name="Gordon J."/>
        </authorList>
    </citation>
    <scope>NUCLEOTIDE SEQUENCE [LARGE SCALE GENOMIC DNA]</scope>
    <source>
        <strain evidence="8">ATCC BAA-613 / DSM 15670 / CCUG 46953 / JCM 12243 / WAL 16351</strain>
    </source>
</reference>